<feature type="transmembrane region" description="Helical" evidence="8">
    <location>
        <begin position="187"/>
        <end position="206"/>
    </location>
</feature>
<feature type="transmembrane region" description="Helical" evidence="8">
    <location>
        <begin position="353"/>
        <end position="381"/>
    </location>
</feature>
<sequence>MENLGVFLKQLASFLWGDWLLYTLLAVGVLYSFATGFIQFRKFPYIIKQTLFNPIREKSKGGESNSKGNVSSFQAMCAALASCVGSGNIIGVSTALVSGGIGAIFWMWVAAFLGMATKYGEIILGIIYREKNNKGEYVGGPMYYISKGLKLPVLGSITAILMTVQIIGGNFIQSNAISGVMKNTFEVSTIITAVILCTIIFIIVSGGFKRLASVTQKVVPVMAIFYILFGLFLIILNIDKVPGVFAEIFKSAFTFEAGVGGIAGHTIKEAMRFGVARGLYSNEAGEGSAPVIHSTANVSHPVEQAIFGVTEVFIDTIVICTITGLILGCTGVLDSGAHPSVLVINAFGTIHPLLKYVVSVSLISFSFTSLISQWYFGYVGLNYVFGEKIALNFKYVFPMFTIIGALVSIEMVWTIQDCALGLLILPNLLALLVLLPKVRQATKEYFQQDFIKTKKAVNQ</sequence>
<keyword evidence="5 8" id="KW-0812">Transmembrane</keyword>
<keyword evidence="4 8" id="KW-1003">Cell membrane</keyword>
<dbReference type="EMBL" id="JWHR01000064">
    <property type="protein sequence ID" value="KHS57815.1"/>
    <property type="molecule type" value="Genomic_DNA"/>
</dbReference>
<dbReference type="GO" id="GO:0005886">
    <property type="term" value="C:plasma membrane"/>
    <property type="evidence" value="ECO:0007669"/>
    <property type="project" value="UniProtKB-SubCell"/>
</dbReference>
<evidence type="ECO:0000256" key="6">
    <source>
        <dbReference type="ARBA" id="ARBA00022989"/>
    </source>
</evidence>
<keyword evidence="6 8" id="KW-1133">Transmembrane helix</keyword>
<protein>
    <submittedName>
        <fullName evidence="9">Alanine glycine permease</fullName>
    </submittedName>
</protein>
<feature type="transmembrane region" description="Helical" evidence="8">
    <location>
        <begin position="20"/>
        <end position="40"/>
    </location>
</feature>
<keyword evidence="3 8" id="KW-0813">Transport</keyword>
<dbReference type="AlphaFoldDB" id="A0A0B3WTB6"/>
<feature type="transmembrane region" description="Helical" evidence="8">
    <location>
        <begin position="419"/>
        <end position="435"/>
    </location>
</feature>
<evidence type="ECO:0000256" key="2">
    <source>
        <dbReference type="ARBA" id="ARBA00009261"/>
    </source>
</evidence>
<dbReference type="Gene3D" id="1.20.1740.10">
    <property type="entry name" value="Amino acid/polyamine transporter I"/>
    <property type="match status" value="1"/>
</dbReference>
<feature type="transmembrane region" description="Helical" evidence="8">
    <location>
        <begin position="393"/>
        <end position="413"/>
    </location>
</feature>
<reference evidence="9 10" key="1">
    <citation type="submission" date="2014-12" db="EMBL/GenBank/DDBJ databases">
        <title>Draft genome sequence of Terrisporobacter sp. 08-306576, isolated from the blood culture of a bacteremia patient.</title>
        <authorList>
            <person name="Lund L.C."/>
            <person name="Sydenham T.V."/>
            <person name="Hogh S.V."/>
            <person name="Skov M.N."/>
            <person name="Kemp M."/>
            <person name="Justesen U.S."/>
        </authorList>
    </citation>
    <scope>NUCLEOTIDE SEQUENCE [LARGE SCALE GENOMIC DNA]</scope>
    <source>
        <strain evidence="9 10">08-306576</strain>
    </source>
</reference>
<feature type="transmembrane region" description="Helical" evidence="8">
    <location>
        <begin position="312"/>
        <end position="333"/>
    </location>
</feature>
<evidence type="ECO:0000256" key="8">
    <source>
        <dbReference type="RuleBase" id="RU363064"/>
    </source>
</evidence>
<keyword evidence="10" id="KW-1185">Reference proteome</keyword>
<evidence type="ECO:0000313" key="9">
    <source>
        <dbReference type="EMBL" id="KHS57815.1"/>
    </source>
</evidence>
<dbReference type="PANTHER" id="PTHR30330">
    <property type="entry name" value="AGSS FAMILY TRANSPORTER, SODIUM-ALANINE"/>
    <property type="match status" value="1"/>
</dbReference>
<dbReference type="PANTHER" id="PTHR30330:SF3">
    <property type="entry name" value="TRANSCRIPTIONAL REGULATOR, LRP FAMILY"/>
    <property type="match status" value="1"/>
</dbReference>
<proteinExistence type="inferred from homology"/>
<organism evidence="9 10">
    <name type="scientific">Terrisporobacter othiniensis</name>
    <dbReference type="NCBI Taxonomy" id="1577792"/>
    <lineage>
        <taxon>Bacteria</taxon>
        <taxon>Bacillati</taxon>
        <taxon>Bacillota</taxon>
        <taxon>Clostridia</taxon>
        <taxon>Peptostreptococcales</taxon>
        <taxon>Peptostreptococcaceae</taxon>
        <taxon>Terrisporobacter</taxon>
    </lineage>
</organism>
<dbReference type="STRING" id="1577792.QX51_06560"/>
<evidence type="ECO:0000256" key="5">
    <source>
        <dbReference type="ARBA" id="ARBA00022692"/>
    </source>
</evidence>
<dbReference type="PRINTS" id="PR00175">
    <property type="entry name" value="NAALASMPORT"/>
</dbReference>
<keyword evidence="7 8" id="KW-0472">Membrane</keyword>
<gene>
    <name evidence="9" type="ORF">QX51_06560</name>
</gene>
<dbReference type="PROSITE" id="PS00873">
    <property type="entry name" value="NA_ALANINE_SYMP"/>
    <property type="match status" value="1"/>
</dbReference>
<dbReference type="InterPro" id="IPR001463">
    <property type="entry name" value="Na/Ala_symport"/>
</dbReference>
<evidence type="ECO:0000256" key="7">
    <source>
        <dbReference type="ARBA" id="ARBA00023136"/>
    </source>
</evidence>
<feature type="transmembrane region" description="Helical" evidence="8">
    <location>
        <begin position="218"/>
        <end position="236"/>
    </location>
</feature>
<comment type="caution">
    <text evidence="9">The sequence shown here is derived from an EMBL/GenBank/DDBJ whole genome shotgun (WGS) entry which is preliminary data.</text>
</comment>
<evidence type="ECO:0000256" key="1">
    <source>
        <dbReference type="ARBA" id="ARBA00004651"/>
    </source>
</evidence>
<dbReference type="Proteomes" id="UP000031189">
    <property type="component" value="Unassembled WGS sequence"/>
</dbReference>
<comment type="subcellular location">
    <subcellularLocation>
        <location evidence="1 8">Cell membrane</location>
        <topology evidence="1 8">Multi-pass membrane protein</topology>
    </subcellularLocation>
</comment>
<dbReference type="GO" id="GO:0005283">
    <property type="term" value="F:amino acid:sodium symporter activity"/>
    <property type="evidence" value="ECO:0007669"/>
    <property type="project" value="InterPro"/>
</dbReference>
<name>A0A0B3WTB6_9FIRM</name>
<dbReference type="Pfam" id="PF01235">
    <property type="entry name" value="Na_Ala_symp"/>
    <property type="match status" value="1"/>
</dbReference>
<dbReference type="OrthoDB" id="9804874at2"/>
<evidence type="ECO:0000256" key="3">
    <source>
        <dbReference type="ARBA" id="ARBA00022448"/>
    </source>
</evidence>
<dbReference type="RefSeq" id="WP_039679097.1">
    <property type="nucleotide sequence ID" value="NZ_JAWGXO010000002.1"/>
</dbReference>
<accession>A0A0B3WTB6</accession>
<dbReference type="NCBIfam" id="TIGR00835">
    <property type="entry name" value="agcS"/>
    <property type="match status" value="1"/>
</dbReference>
<evidence type="ECO:0000313" key="10">
    <source>
        <dbReference type="Proteomes" id="UP000031189"/>
    </source>
</evidence>
<keyword evidence="8" id="KW-0769">Symport</keyword>
<feature type="transmembrane region" description="Helical" evidence="8">
    <location>
        <begin position="149"/>
        <end position="167"/>
    </location>
</feature>
<comment type="similarity">
    <text evidence="2 8">Belongs to the alanine or glycine:cation symporter (AGCS) (TC 2.A.25) family.</text>
</comment>
<evidence type="ECO:0000256" key="4">
    <source>
        <dbReference type="ARBA" id="ARBA00022475"/>
    </source>
</evidence>